<dbReference type="RefSeq" id="WP_256615269.1">
    <property type="nucleotide sequence ID" value="NZ_JANIBK010000045.1"/>
</dbReference>
<gene>
    <name evidence="2" type="ORF">NP596_10310</name>
</gene>
<accession>A0ABT1U4S7</accession>
<dbReference type="InterPro" id="IPR024079">
    <property type="entry name" value="MetalloPept_cat_dom_sf"/>
</dbReference>
<dbReference type="EC" id="3.4.24.-" evidence="2"/>
<dbReference type="EMBL" id="JANIBK010000045">
    <property type="protein sequence ID" value="MCQ8128849.1"/>
    <property type="molecule type" value="Genomic_DNA"/>
</dbReference>
<sequence>MSKFTPVYAKAKDVLTKQKFAEPDWDKYLTQTCPIALMFGDSGFDAGRADLPAKLRKKIHDDAKHTNAVAVFFLGGGPGEVICNAAQNKLSPGNWTERAAALKMVKHVYHAHKKGGQDVWVYSPPKKHNKDVFTELAGCNEKTATSKLGDETEIFSDEERGLMCDALGLSLKIAMDAQIKVDAKGEDTKKIIKRWFLDETCGDTEMNDAISKLSAGIKKICAACNSTSLVFTDYLDWRKQRNDYFGAAFRGGEGGGFPVIYLEGAFTRLKGNSGKLWLCAETILHELSHHEVSTQDHRYDSSGLKPDKAKLPFAKTIDNADSWGYFMLDLAGYLSASDLANTWK</sequence>
<dbReference type="SUPFAM" id="SSF55486">
    <property type="entry name" value="Metalloproteases ('zincins'), catalytic domain"/>
    <property type="match status" value="1"/>
</dbReference>
<dbReference type="GO" id="GO:0016787">
    <property type="term" value="F:hydrolase activity"/>
    <property type="evidence" value="ECO:0007669"/>
    <property type="project" value="UniProtKB-KW"/>
</dbReference>
<proteinExistence type="predicted"/>
<dbReference type="Pfam" id="PF14521">
    <property type="entry name" value="Aspzincin_M35"/>
    <property type="match status" value="1"/>
</dbReference>
<keyword evidence="3" id="KW-1185">Reference proteome</keyword>
<feature type="domain" description="Lysine-specific metallo-endopeptidase" evidence="1">
    <location>
        <begin position="186"/>
        <end position="327"/>
    </location>
</feature>
<dbReference type="CDD" id="cd11007">
    <property type="entry name" value="M35_like_1"/>
    <property type="match status" value="1"/>
</dbReference>
<dbReference type="InterPro" id="IPR034108">
    <property type="entry name" value="Pept_M35-like_proteobacteria"/>
</dbReference>
<reference evidence="2 3" key="1">
    <citation type="submission" date="2022-07" db="EMBL/GenBank/DDBJ databases">
        <title>Methylomonas rivi sp. nov., Methylomonas rosea sp. nov., Methylomonas aureus sp. nov. and Methylomonas subterranea sp. nov., four novel methanotrophs isolated from a freshwater creek and the deep terrestrial subsurface.</title>
        <authorList>
            <person name="Abin C."/>
            <person name="Sankaranarayanan K."/>
            <person name="Garner C."/>
            <person name="Sindelar R."/>
            <person name="Kotary K."/>
            <person name="Garner R."/>
            <person name="Barclay S."/>
            <person name="Lawson P."/>
            <person name="Krumholz L."/>
        </authorList>
    </citation>
    <scope>NUCLEOTIDE SEQUENCE [LARGE SCALE GENOMIC DNA]</scope>
    <source>
        <strain evidence="2 3">WSC-6</strain>
    </source>
</reference>
<dbReference type="Gene3D" id="3.40.390.10">
    <property type="entry name" value="Collagenase (Catalytic Domain)"/>
    <property type="match status" value="1"/>
</dbReference>
<dbReference type="InterPro" id="IPR029463">
    <property type="entry name" value="Lys_MEP"/>
</dbReference>
<name>A0ABT1U4S7_9GAMM</name>
<keyword evidence="2" id="KW-0378">Hydrolase</keyword>
<protein>
    <submittedName>
        <fullName evidence="2">M35 family metallo-endopeptidase</fullName>
        <ecNumber evidence="2">3.4.24.-</ecNumber>
    </submittedName>
</protein>
<dbReference type="Proteomes" id="UP001524586">
    <property type="component" value="Unassembled WGS sequence"/>
</dbReference>
<comment type="caution">
    <text evidence="2">The sequence shown here is derived from an EMBL/GenBank/DDBJ whole genome shotgun (WGS) entry which is preliminary data.</text>
</comment>
<evidence type="ECO:0000313" key="3">
    <source>
        <dbReference type="Proteomes" id="UP001524586"/>
    </source>
</evidence>
<evidence type="ECO:0000259" key="1">
    <source>
        <dbReference type="Pfam" id="PF14521"/>
    </source>
</evidence>
<evidence type="ECO:0000313" key="2">
    <source>
        <dbReference type="EMBL" id="MCQ8128849.1"/>
    </source>
</evidence>
<organism evidence="2 3">
    <name type="scientific">Methylomonas rivi</name>
    <dbReference type="NCBI Taxonomy" id="2952226"/>
    <lineage>
        <taxon>Bacteria</taxon>
        <taxon>Pseudomonadati</taxon>
        <taxon>Pseudomonadota</taxon>
        <taxon>Gammaproteobacteria</taxon>
        <taxon>Methylococcales</taxon>
        <taxon>Methylococcaceae</taxon>
        <taxon>Methylomonas</taxon>
    </lineage>
</organism>